<reference evidence="8 9" key="1">
    <citation type="submission" date="2016-10" db="EMBL/GenBank/DDBJ databases">
        <authorList>
            <person name="Varghese N."/>
        </authorList>
    </citation>
    <scope>NUCLEOTIDE SEQUENCE [LARGE SCALE GENOMIC DNA]</scope>
</reference>
<evidence type="ECO:0000256" key="4">
    <source>
        <dbReference type="ARBA" id="ARBA00023136"/>
    </source>
</evidence>
<proteinExistence type="predicted"/>
<evidence type="ECO:0000256" key="5">
    <source>
        <dbReference type="SAM" id="MobiDB-lite"/>
    </source>
</evidence>
<feature type="transmembrane region" description="Helical" evidence="6">
    <location>
        <begin position="182"/>
        <end position="202"/>
    </location>
</feature>
<accession>A0A1Y6LN65</accession>
<dbReference type="PROSITE" id="PS50850">
    <property type="entry name" value="MFS"/>
    <property type="match status" value="1"/>
</dbReference>
<feature type="transmembrane region" description="Helical" evidence="6">
    <location>
        <begin position="92"/>
        <end position="115"/>
    </location>
</feature>
<gene>
    <name evidence="8" type="ORF">ZT1A5_G6531</name>
</gene>
<feature type="transmembrane region" description="Helical" evidence="6">
    <location>
        <begin position="396"/>
        <end position="418"/>
    </location>
</feature>
<dbReference type="InterPro" id="IPR011701">
    <property type="entry name" value="MFS"/>
</dbReference>
<organism evidence="8 9">
    <name type="scientific">Zymoseptoria tritici ST99CH_1A5</name>
    <dbReference type="NCBI Taxonomy" id="1276529"/>
    <lineage>
        <taxon>Eukaryota</taxon>
        <taxon>Fungi</taxon>
        <taxon>Dikarya</taxon>
        <taxon>Ascomycota</taxon>
        <taxon>Pezizomycotina</taxon>
        <taxon>Dothideomycetes</taxon>
        <taxon>Dothideomycetidae</taxon>
        <taxon>Mycosphaerellales</taxon>
        <taxon>Mycosphaerellaceae</taxon>
        <taxon>Zymoseptoria</taxon>
    </lineage>
</organism>
<evidence type="ECO:0000313" key="9">
    <source>
        <dbReference type="Proteomes" id="UP000215453"/>
    </source>
</evidence>
<evidence type="ECO:0000256" key="3">
    <source>
        <dbReference type="ARBA" id="ARBA00022989"/>
    </source>
</evidence>
<dbReference type="Gene3D" id="1.20.1250.20">
    <property type="entry name" value="MFS general substrate transporter like domains"/>
    <property type="match status" value="1"/>
</dbReference>
<evidence type="ECO:0000313" key="8">
    <source>
        <dbReference type="EMBL" id="SMY25089.1"/>
    </source>
</evidence>
<dbReference type="InterPro" id="IPR020846">
    <property type="entry name" value="MFS_dom"/>
</dbReference>
<dbReference type="AlphaFoldDB" id="A0A1Y6LN65"/>
<sequence length="458" mass="48987">MPKPEREDHSSDHKQDAKNSSPAPCSTAIAAVDEHSATDLLNPRHWPLWKKWTIIFCVSLLNFVDAIGSSASATAVPALLADFGHENVGRVAVILVVSVYVLGVAVGPVIVAPLSEKYGRLWLYNGCSVLFVVFNIGCARSTSIGALIALRALCGVVSAVPPTPTIGPVAGAFIAEAAGWRWIFWALVIVGGAAALSSLLFMRETHHPTILRKAAKIPRNVYDTDQAESQLPSDGENISAALLLRPLVLLFTNSSILALSAYSALAVAYLYIFLTTLAETYTTIYGFSVGVAGLVYLSMGLGAIVGQLVYSALTDRTVRLHTARGDYKPEHRLLWAPIGSIVMPLALLWFGWSVEERAHWMVSVVALFPLGFGLVMEMVAPLAYLIDAFPDCAASAVAATVISRAVSGAFMPLISVPLYDALGQGWGNSLLALVAFLLVPDMTLGYSFAVLRGYARDQ</sequence>
<evidence type="ECO:0000256" key="6">
    <source>
        <dbReference type="SAM" id="Phobius"/>
    </source>
</evidence>
<evidence type="ECO:0000259" key="7">
    <source>
        <dbReference type="PROSITE" id="PS50850"/>
    </source>
</evidence>
<feature type="transmembrane region" description="Helical" evidence="6">
    <location>
        <begin position="358"/>
        <end position="384"/>
    </location>
</feature>
<protein>
    <recommendedName>
        <fullName evidence="7">Major facilitator superfamily (MFS) profile domain-containing protein</fullName>
    </recommendedName>
</protein>
<dbReference type="EMBL" id="LT882681">
    <property type="protein sequence ID" value="SMY25089.1"/>
    <property type="molecule type" value="Genomic_DNA"/>
</dbReference>
<feature type="domain" description="Major facilitator superfamily (MFS) profile" evidence="7">
    <location>
        <begin position="54"/>
        <end position="458"/>
    </location>
</feature>
<name>A0A1Y6LN65_ZYMTR</name>
<feature type="transmembrane region" description="Helical" evidence="6">
    <location>
        <begin position="333"/>
        <end position="352"/>
    </location>
</feature>
<keyword evidence="4 6" id="KW-0472">Membrane</keyword>
<dbReference type="InterPro" id="IPR036259">
    <property type="entry name" value="MFS_trans_sf"/>
</dbReference>
<feature type="transmembrane region" description="Helical" evidence="6">
    <location>
        <begin position="284"/>
        <end position="313"/>
    </location>
</feature>
<dbReference type="GO" id="GO:0022857">
    <property type="term" value="F:transmembrane transporter activity"/>
    <property type="evidence" value="ECO:0007669"/>
    <property type="project" value="InterPro"/>
</dbReference>
<dbReference type="Proteomes" id="UP000215453">
    <property type="component" value="Chromosome 6"/>
</dbReference>
<dbReference type="GO" id="GO:0016020">
    <property type="term" value="C:membrane"/>
    <property type="evidence" value="ECO:0007669"/>
    <property type="project" value="UniProtKB-SubCell"/>
</dbReference>
<feature type="region of interest" description="Disordered" evidence="5">
    <location>
        <begin position="1"/>
        <end position="24"/>
    </location>
</feature>
<feature type="transmembrane region" description="Helical" evidence="6">
    <location>
        <begin position="430"/>
        <end position="451"/>
    </location>
</feature>
<feature type="transmembrane region" description="Helical" evidence="6">
    <location>
        <begin position="247"/>
        <end position="272"/>
    </location>
</feature>
<feature type="transmembrane region" description="Helical" evidence="6">
    <location>
        <begin position="121"/>
        <end position="137"/>
    </location>
</feature>
<feature type="transmembrane region" description="Helical" evidence="6">
    <location>
        <begin position="52"/>
        <end position="80"/>
    </location>
</feature>
<keyword evidence="3 6" id="KW-1133">Transmembrane helix</keyword>
<comment type="subcellular location">
    <subcellularLocation>
        <location evidence="1">Membrane</location>
        <topology evidence="1">Multi-pass membrane protein</topology>
    </subcellularLocation>
</comment>
<dbReference type="PANTHER" id="PTHR23502:SF157">
    <property type="entry name" value="MAJOR FACILITATOR SUPERFAMILY (MFS) PROFILE DOMAIN-CONTAINING PROTEIN-RELATED"/>
    <property type="match status" value="1"/>
</dbReference>
<dbReference type="PANTHER" id="PTHR23502">
    <property type="entry name" value="MAJOR FACILITATOR SUPERFAMILY"/>
    <property type="match status" value="1"/>
</dbReference>
<keyword evidence="2 6" id="KW-0812">Transmembrane</keyword>
<evidence type="ECO:0000256" key="2">
    <source>
        <dbReference type="ARBA" id="ARBA00022692"/>
    </source>
</evidence>
<dbReference type="Pfam" id="PF07690">
    <property type="entry name" value="MFS_1"/>
    <property type="match status" value="2"/>
</dbReference>
<feature type="compositionally biased region" description="Basic and acidic residues" evidence="5">
    <location>
        <begin position="1"/>
        <end position="17"/>
    </location>
</feature>
<evidence type="ECO:0000256" key="1">
    <source>
        <dbReference type="ARBA" id="ARBA00004141"/>
    </source>
</evidence>
<dbReference type="SUPFAM" id="SSF103473">
    <property type="entry name" value="MFS general substrate transporter"/>
    <property type="match status" value="1"/>
</dbReference>